<feature type="signal peptide" evidence="1">
    <location>
        <begin position="1"/>
        <end position="21"/>
    </location>
</feature>
<sequence length="202" mass="22779">MNTLLLLASAALALTAGCATNKPNVITELEHNHAMMPVSGEPKYNSVMNPRQIEHPNVMGFNDLHIQAIRHLKPDVMDINDPKLHAIVHHHCKAYDDGTLVCLMFPGGMKDQDKPIGFEYIIPTAQYNTLPAKEKHYWHYHKTEVGRACATFPDLTKEEANTILPTVHETYGKVVYFQKPEDKTPLGEPYVLIVQDMPDVKQ</sequence>
<proteinExistence type="predicted"/>
<dbReference type="Proteomes" id="UP000195442">
    <property type="component" value="Unassembled WGS sequence"/>
</dbReference>
<keyword evidence="3" id="KW-1185">Reference proteome</keyword>
<dbReference type="InterPro" id="IPR010686">
    <property type="entry name" value="OBAP-like"/>
</dbReference>
<name>A0A1R4H6N1_9GAMM</name>
<evidence type="ECO:0000313" key="2">
    <source>
        <dbReference type="EMBL" id="SJM91913.1"/>
    </source>
</evidence>
<evidence type="ECO:0000256" key="1">
    <source>
        <dbReference type="SAM" id="SignalP"/>
    </source>
</evidence>
<feature type="chain" id="PRO_5013023596" description="DUF1264 domain-containing protein" evidence="1">
    <location>
        <begin position="22"/>
        <end position="202"/>
    </location>
</feature>
<dbReference type="OrthoDB" id="254168at2"/>
<evidence type="ECO:0000313" key="3">
    <source>
        <dbReference type="Proteomes" id="UP000195442"/>
    </source>
</evidence>
<keyword evidence="1" id="KW-0732">Signal</keyword>
<dbReference type="EMBL" id="FUKJ01000160">
    <property type="protein sequence ID" value="SJM91913.1"/>
    <property type="molecule type" value="Genomic_DNA"/>
</dbReference>
<dbReference type="AlphaFoldDB" id="A0A1R4H6N1"/>
<reference evidence="3" key="1">
    <citation type="submission" date="2017-02" db="EMBL/GenBank/DDBJ databases">
        <authorList>
            <person name="Daims H."/>
        </authorList>
    </citation>
    <scope>NUCLEOTIDE SEQUENCE [LARGE SCALE GENOMIC DNA]</scope>
</reference>
<accession>A0A1R4H6N1</accession>
<dbReference type="PANTHER" id="PTHR31360">
    <property type="match status" value="1"/>
</dbReference>
<evidence type="ECO:0008006" key="4">
    <source>
        <dbReference type="Google" id="ProtNLM"/>
    </source>
</evidence>
<protein>
    <recommendedName>
        <fullName evidence="4">DUF1264 domain-containing protein</fullName>
    </recommendedName>
</protein>
<dbReference type="RefSeq" id="WP_087146744.1">
    <property type="nucleotide sequence ID" value="NZ_FUKJ01000160.1"/>
</dbReference>
<dbReference type="Pfam" id="PF06884">
    <property type="entry name" value="DUF1264"/>
    <property type="match status" value="1"/>
</dbReference>
<gene>
    <name evidence="2" type="ORF">CRENPOLYSF2_2420001</name>
</gene>
<dbReference type="PANTHER" id="PTHR31360:SF0">
    <property type="entry name" value="OIL BODY-ASSOCIATED PROTEIN 1B"/>
    <property type="match status" value="1"/>
</dbReference>
<organism evidence="2 3">
    <name type="scientific">Crenothrix polyspora</name>
    <dbReference type="NCBI Taxonomy" id="360316"/>
    <lineage>
        <taxon>Bacteria</taxon>
        <taxon>Pseudomonadati</taxon>
        <taxon>Pseudomonadota</taxon>
        <taxon>Gammaproteobacteria</taxon>
        <taxon>Methylococcales</taxon>
        <taxon>Crenotrichaceae</taxon>
        <taxon>Crenothrix</taxon>
    </lineage>
</organism>